<evidence type="ECO:0000313" key="5">
    <source>
        <dbReference type="Proteomes" id="UP001153636"/>
    </source>
</evidence>
<organism evidence="4 5">
    <name type="scientific">Psylliodes chrysocephalus</name>
    <dbReference type="NCBI Taxonomy" id="3402493"/>
    <lineage>
        <taxon>Eukaryota</taxon>
        <taxon>Metazoa</taxon>
        <taxon>Ecdysozoa</taxon>
        <taxon>Arthropoda</taxon>
        <taxon>Hexapoda</taxon>
        <taxon>Insecta</taxon>
        <taxon>Pterygota</taxon>
        <taxon>Neoptera</taxon>
        <taxon>Endopterygota</taxon>
        <taxon>Coleoptera</taxon>
        <taxon>Polyphaga</taxon>
        <taxon>Cucujiformia</taxon>
        <taxon>Chrysomeloidea</taxon>
        <taxon>Chrysomelidae</taxon>
        <taxon>Galerucinae</taxon>
        <taxon>Alticini</taxon>
        <taxon>Psylliodes</taxon>
    </lineage>
</organism>
<keyword evidence="5" id="KW-1185">Reference proteome</keyword>
<dbReference type="EMBL" id="OV651822">
    <property type="protein sequence ID" value="CAH1100029.1"/>
    <property type="molecule type" value="Genomic_DNA"/>
</dbReference>
<dbReference type="Proteomes" id="UP001153636">
    <property type="component" value="Chromosome 10"/>
</dbReference>
<evidence type="ECO:0000313" key="4">
    <source>
        <dbReference type="EMBL" id="CAH1100029.1"/>
    </source>
</evidence>
<evidence type="ECO:0000256" key="1">
    <source>
        <dbReference type="ARBA" id="ARBA00022737"/>
    </source>
</evidence>
<evidence type="ECO:0008006" key="6">
    <source>
        <dbReference type="Google" id="ProtNLM"/>
    </source>
</evidence>
<name>A0A9P0CIZ4_9CUCU</name>
<proteinExistence type="predicted"/>
<evidence type="ECO:0000256" key="2">
    <source>
        <dbReference type="ARBA" id="ARBA00023043"/>
    </source>
</evidence>
<dbReference type="GO" id="GO:0045944">
    <property type="term" value="P:positive regulation of transcription by RNA polymerase II"/>
    <property type="evidence" value="ECO:0007669"/>
    <property type="project" value="TreeGrafter"/>
</dbReference>
<dbReference type="GO" id="GO:0000976">
    <property type="term" value="F:transcription cis-regulatory region binding"/>
    <property type="evidence" value="ECO:0007669"/>
    <property type="project" value="TreeGrafter"/>
</dbReference>
<protein>
    <recommendedName>
        <fullName evidence="6">Ankyrin repeat protein</fullName>
    </recommendedName>
</protein>
<evidence type="ECO:0000256" key="3">
    <source>
        <dbReference type="PROSITE-ProRule" id="PRU00023"/>
    </source>
</evidence>
<reference evidence="4" key="1">
    <citation type="submission" date="2022-01" db="EMBL/GenBank/DDBJ databases">
        <authorList>
            <person name="King R."/>
        </authorList>
    </citation>
    <scope>NUCLEOTIDE SEQUENCE</scope>
</reference>
<feature type="repeat" description="ANK" evidence="3">
    <location>
        <begin position="249"/>
        <end position="281"/>
    </location>
</feature>
<gene>
    <name evidence="4" type="ORF">PSYICH_LOCUS1982</name>
</gene>
<sequence>MCSSGEYKEKTYPLHKIIKSRNIHKMKIILPVIKDINEKNDIGYPPLVYACEQEDNDQMLELLFEESNLDPLVTETEDMQNVLHILAFKGRLVWIKKVFEKFPHVPVDTVTKKGSTPLIMAAKMDHVDVIEYLHEKGANINHTNEKKFTALHYAANNGYTKSTKRLLELGAKIDARDDRKCTPLIKTCYWNFLETCKILIQNSADINAEDNLGVSSLAYAAKFEHTEVVKFLLQEGANPNTVSKDTYNHVYTPLINACKRKNIVLLKILIEYGSDVNIPGTYSQALFQCIKVGFYDGVVELLKAGVDICGRNPYNRKTPLEHATKLKKHQIASLIQEHL</sequence>
<feature type="repeat" description="ANK" evidence="3">
    <location>
        <begin position="113"/>
        <end position="145"/>
    </location>
</feature>
<dbReference type="Pfam" id="PF00023">
    <property type="entry name" value="Ank"/>
    <property type="match status" value="2"/>
</dbReference>
<dbReference type="InterPro" id="IPR002110">
    <property type="entry name" value="Ankyrin_rpt"/>
</dbReference>
<dbReference type="Gene3D" id="1.25.40.20">
    <property type="entry name" value="Ankyrin repeat-containing domain"/>
    <property type="match status" value="1"/>
</dbReference>
<dbReference type="PROSITE" id="PS50088">
    <property type="entry name" value="ANK_REPEAT"/>
    <property type="match status" value="4"/>
</dbReference>
<keyword evidence="2 3" id="KW-0040">ANK repeat</keyword>
<feature type="repeat" description="ANK" evidence="3">
    <location>
        <begin position="212"/>
        <end position="244"/>
    </location>
</feature>
<dbReference type="GO" id="GO:0005634">
    <property type="term" value="C:nucleus"/>
    <property type="evidence" value="ECO:0007669"/>
    <property type="project" value="TreeGrafter"/>
</dbReference>
<dbReference type="SUPFAM" id="SSF48403">
    <property type="entry name" value="Ankyrin repeat"/>
    <property type="match status" value="1"/>
</dbReference>
<dbReference type="PROSITE" id="PS50297">
    <property type="entry name" value="ANK_REP_REGION"/>
    <property type="match status" value="3"/>
</dbReference>
<dbReference type="PRINTS" id="PR01415">
    <property type="entry name" value="ANKYRIN"/>
</dbReference>
<dbReference type="Pfam" id="PF12796">
    <property type="entry name" value="Ank_2"/>
    <property type="match status" value="1"/>
</dbReference>
<dbReference type="PANTHER" id="PTHR24193:SF121">
    <property type="entry name" value="ADA2A-CONTAINING COMPLEX COMPONENT 3, ISOFORM D"/>
    <property type="match status" value="1"/>
</dbReference>
<keyword evidence="1" id="KW-0677">Repeat</keyword>
<accession>A0A9P0CIZ4</accession>
<dbReference type="OrthoDB" id="194358at2759"/>
<dbReference type="InterPro" id="IPR036770">
    <property type="entry name" value="Ankyrin_rpt-contain_sf"/>
</dbReference>
<dbReference type="AlphaFoldDB" id="A0A9P0CIZ4"/>
<dbReference type="InterPro" id="IPR050663">
    <property type="entry name" value="Ankyrin-SOCS_Box"/>
</dbReference>
<dbReference type="SMART" id="SM00248">
    <property type="entry name" value="ANK"/>
    <property type="match status" value="8"/>
</dbReference>
<feature type="repeat" description="ANK" evidence="3">
    <location>
        <begin position="146"/>
        <end position="178"/>
    </location>
</feature>
<dbReference type="PANTHER" id="PTHR24193">
    <property type="entry name" value="ANKYRIN REPEAT PROTEIN"/>
    <property type="match status" value="1"/>
</dbReference>